<feature type="domain" description="DUF1648" evidence="2">
    <location>
        <begin position="36"/>
        <end position="81"/>
    </location>
</feature>
<dbReference type="Pfam" id="PF07853">
    <property type="entry name" value="DUF1648"/>
    <property type="match status" value="1"/>
</dbReference>
<evidence type="ECO:0000313" key="3">
    <source>
        <dbReference type="EMBL" id="PYZ97745.1"/>
    </source>
</evidence>
<feature type="transmembrane region" description="Helical" evidence="1">
    <location>
        <begin position="73"/>
        <end position="94"/>
    </location>
</feature>
<accession>A0A2W0HJR2</accession>
<proteinExistence type="predicted"/>
<feature type="transmembrane region" description="Helical" evidence="1">
    <location>
        <begin position="148"/>
        <end position="172"/>
    </location>
</feature>
<evidence type="ECO:0000259" key="2">
    <source>
        <dbReference type="Pfam" id="PF07853"/>
    </source>
</evidence>
<reference evidence="3 4" key="1">
    <citation type="submission" date="2017-10" db="EMBL/GenBank/DDBJ databases">
        <title>Bacillus sp. nov., a halophilic bacterium isolated from a Yangshapao Lake.</title>
        <authorList>
            <person name="Wang H."/>
        </authorList>
    </citation>
    <scope>NUCLEOTIDE SEQUENCE [LARGE SCALE GENOMIC DNA]</scope>
    <source>
        <strain evidence="3 4">YSP-3</strain>
    </source>
</reference>
<keyword evidence="1" id="KW-0812">Transmembrane</keyword>
<evidence type="ECO:0000313" key="4">
    <source>
        <dbReference type="Proteomes" id="UP000248066"/>
    </source>
</evidence>
<protein>
    <recommendedName>
        <fullName evidence="2">DUF1648 domain-containing protein</fullName>
    </recommendedName>
</protein>
<dbReference type="Proteomes" id="UP000248066">
    <property type="component" value="Unassembled WGS sequence"/>
</dbReference>
<feature type="transmembrane region" description="Helical" evidence="1">
    <location>
        <begin position="115"/>
        <end position="136"/>
    </location>
</feature>
<dbReference type="AlphaFoldDB" id="A0A2W0HJR2"/>
<name>A0A2W0HJR2_9BACI</name>
<keyword evidence="1" id="KW-1133">Transmembrane helix</keyword>
<gene>
    <name evidence="3" type="ORF">CR205_03900</name>
</gene>
<organism evidence="3 4">
    <name type="scientific">Alteribacter lacisalsi</name>
    <dbReference type="NCBI Taxonomy" id="2045244"/>
    <lineage>
        <taxon>Bacteria</taxon>
        <taxon>Bacillati</taxon>
        <taxon>Bacillota</taxon>
        <taxon>Bacilli</taxon>
        <taxon>Bacillales</taxon>
        <taxon>Bacillaceae</taxon>
        <taxon>Alteribacter</taxon>
    </lineage>
</organism>
<feature type="transmembrane region" description="Helical" evidence="1">
    <location>
        <begin position="27"/>
        <end position="46"/>
    </location>
</feature>
<keyword evidence="4" id="KW-1185">Reference proteome</keyword>
<dbReference type="EMBL" id="PDOF01000001">
    <property type="protein sequence ID" value="PYZ97745.1"/>
    <property type="molecule type" value="Genomic_DNA"/>
</dbReference>
<sequence>MTMKPFPSILRKSVQEKGGTGLKTRDVVLLTTSFAVVLFMFVYTFWHWHAMGDLVPGHISHVGEVTRWAAKPFIFFLPGMALFLLAIVIPFYYFPQGIAIPLNMTFEEKKQHQDLMGTYLFTGLLGIQVMILLFHLEAVRLAAGEIDQGAATLPAILTFLAVMIGSTIVTVIKVKKRLCGIRTVAKDN</sequence>
<evidence type="ECO:0000256" key="1">
    <source>
        <dbReference type="SAM" id="Phobius"/>
    </source>
</evidence>
<comment type="caution">
    <text evidence="3">The sequence shown here is derived from an EMBL/GenBank/DDBJ whole genome shotgun (WGS) entry which is preliminary data.</text>
</comment>
<keyword evidence="1" id="KW-0472">Membrane</keyword>
<dbReference type="InterPro" id="IPR012867">
    <property type="entry name" value="DUF1648"/>
</dbReference>